<organism evidence="1 2">
    <name type="scientific">Nemania bipapillata</name>
    <dbReference type="NCBI Taxonomy" id="110536"/>
    <lineage>
        <taxon>Eukaryota</taxon>
        <taxon>Fungi</taxon>
        <taxon>Dikarya</taxon>
        <taxon>Ascomycota</taxon>
        <taxon>Pezizomycotina</taxon>
        <taxon>Sordariomycetes</taxon>
        <taxon>Xylariomycetidae</taxon>
        <taxon>Xylariales</taxon>
        <taxon>Xylariaceae</taxon>
        <taxon>Nemania</taxon>
    </lineage>
</organism>
<proteinExistence type="predicted"/>
<dbReference type="EMBL" id="JAPESX010003171">
    <property type="protein sequence ID" value="KAJ8105556.1"/>
    <property type="molecule type" value="Genomic_DNA"/>
</dbReference>
<keyword evidence="2" id="KW-1185">Reference proteome</keyword>
<name>A0ACC2HSR8_9PEZI</name>
<evidence type="ECO:0000313" key="1">
    <source>
        <dbReference type="EMBL" id="KAJ8105556.1"/>
    </source>
</evidence>
<gene>
    <name evidence="1" type="ORF">ONZ43_g7382</name>
</gene>
<evidence type="ECO:0000313" key="2">
    <source>
        <dbReference type="Proteomes" id="UP001153334"/>
    </source>
</evidence>
<reference evidence="1" key="1">
    <citation type="submission" date="2022-11" db="EMBL/GenBank/DDBJ databases">
        <title>Genome Sequence of Nemania bipapillata.</title>
        <authorList>
            <person name="Buettner E."/>
        </authorList>
    </citation>
    <scope>NUCLEOTIDE SEQUENCE</scope>
    <source>
        <strain evidence="1">CP14</strain>
    </source>
</reference>
<protein>
    <submittedName>
        <fullName evidence="1">Uncharacterized protein</fullName>
    </submittedName>
</protein>
<accession>A0ACC2HSR8</accession>
<sequence>MVDVLVMLVVEVPLSVVNGDGVGGPCDVDWDGSVPVAVPGVDDGEDNVEPAVGLDEVAEFPAPGAGPAPPPGQVDAPAALLVGKSIAEPREEARRYITTSTGLATAFLADRSVEGSRTRQVKAAADIVSRGVGVDVTDRVQPED</sequence>
<dbReference type="Proteomes" id="UP001153334">
    <property type="component" value="Unassembled WGS sequence"/>
</dbReference>
<comment type="caution">
    <text evidence="1">The sequence shown here is derived from an EMBL/GenBank/DDBJ whole genome shotgun (WGS) entry which is preliminary data.</text>
</comment>